<protein>
    <submittedName>
        <fullName evidence="4">DUF3380 domain-containing protein</fullName>
    </submittedName>
</protein>
<proteinExistence type="predicted"/>
<feature type="domain" description="Peptidoglycan binding-like" evidence="2">
    <location>
        <begin position="221"/>
        <end position="269"/>
    </location>
</feature>
<dbReference type="Gene3D" id="1.10.101.10">
    <property type="entry name" value="PGBD-like superfamily/PGBD"/>
    <property type="match status" value="1"/>
</dbReference>
<dbReference type="InterPro" id="IPR024408">
    <property type="entry name" value="Muramidase"/>
</dbReference>
<dbReference type="Pfam" id="PF11860">
    <property type="entry name" value="Muramidase"/>
    <property type="match status" value="1"/>
</dbReference>
<feature type="transmembrane region" description="Helical" evidence="1">
    <location>
        <begin position="355"/>
        <end position="372"/>
    </location>
</feature>
<keyword evidence="5" id="KW-1185">Reference proteome</keyword>
<dbReference type="InterPro" id="IPR002477">
    <property type="entry name" value="Peptidoglycan-bd-like"/>
</dbReference>
<evidence type="ECO:0000259" key="3">
    <source>
        <dbReference type="Pfam" id="PF11860"/>
    </source>
</evidence>
<keyword evidence="1" id="KW-0472">Membrane</keyword>
<name>A0A5S4YQ32_9BRAD</name>
<keyword evidence="1" id="KW-1133">Transmembrane helix</keyword>
<feature type="domain" description="N-acetylmuramidase" evidence="3">
    <location>
        <begin position="22"/>
        <end position="196"/>
    </location>
</feature>
<dbReference type="RefSeq" id="WP_148740481.1">
    <property type="nucleotide sequence ID" value="NZ_VSTH01000051.1"/>
</dbReference>
<dbReference type="SUPFAM" id="SSF47090">
    <property type="entry name" value="PGBD-like"/>
    <property type="match status" value="1"/>
</dbReference>
<dbReference type="InterPro" id="IPR036365">
    <property type="entry name" value="PGBD-like_sf"/>
</dbReference>
<dbReference type="EMBL" id="VSTH01000051">
    <property type="protein sequence ID" value="TYO65547.1"/>
    <property type="molecule type" value="Genomic_DNA"/>
</dbReference>
<comment type="caution">
    <text evidence="4">The sequence shown here is derived from an EMBL/GenBank/DDBJ whole genome shotgun (WGS) entry which is preliminary data.</text>
</comment>
<evidence type="ECO:0000256" key="1">
    <source>
        <dbReference type="SAM" id="Phobius"/>
    </source>
</evidence>
<keyword evidence="1" id="KW-0812">Transmembrane</keyword>
<dbReference type="AlphaFoldDB" id="A0A5S4YQ32"/>
<dbReference type="Pfam" id="PF01471">
    <property type="entry name" value="PG_binding_1"/>
    <property type="match status" value="1"/>
</dbReference>
<evidence type="ECO:0000313" key="5">
    <source>
        <dbReference type="Proteomes" id="UP000324797"/>
    </source>
</evidence>
<evidence type="ECO:0000313" key="4">
    <source>
        <dbReference type="EMBL" id="TYO65547.1"/>
    </source>
</evidence>
<evidence type="ECO:0000259" key="2">
    <source>
        <dbReference type="Pfam" id="PF01471"/>
    </source>
</evidence>
<organism evidence="4 5">
    <name type="scientific">Bradyrhizobium hipponense</name>
    <dbReference type="NCBI Taxonomy" id="2605638"/>
    <lineage>
        <taxon>Bacteria</taxon>
        <taxon>Pseudomonadati</taxon>
        <taxon>Pseudomonadota</taxon>
        <taxon>Alphaproteobacteria</taxon>
        <taxon>Hyphomicrobiales</taxon>
        <taxon>Nitrobacteraceae</taxon>
        <taxon>Bradyrhizobium</taxon>
    </lineage>
</organism>
<sequence>MFSAEIIDAIVRAAKANGWPASALLAVVECETSGKPFEQDGHTPSLLFERHKFYSELQKHEPSKLKKAISLGLAIPKWSRNTQYKDQGTSSGRLAVIAKARAVDEEVANRAASWGLGQTMGFNAESLHYPNATEMVEELSKGVDEQIDALVREIKVNHLDKHLVSKNFTAFAKGYNGPGYAQNNYDSRMRTADARWVRKLEQIEKGDFEPKPGKTITMVYQTKLKSLGFNVGKIDGDWGDLTTGATSAFQRREGLKITGHPNDETTALLDKSEDKREIAPERTQATVDDLRAVGSQTVAAADKGSLMSKILVGAGALGGASQTGVLDQAQGMVDKVNQLKGIMDSVHDLAHALAPYWWVGVIAVGFVTWKLYGDVIKRRLQDHQTGVHLG</sequence>
<dbReference type="Proteomes" id="UP000324797">
    <property type="component" value="Unassembled WGS sequence"/>
</dbReference>
<dbReference type="InterPro" id="IPR036366">
    <property type="entry name" value="PGBDSf"/>
</dbReference>
<accession>A0A5S4YQ32</accession>
<reference evidence="4 5" key="1">
    <citation type="submission" date="2019-08" db="EMBL/GenBank/DDBJ databases">
        <title>Bradyrhizobium hipponensis sp. nov., a rhizobium isolated from a Lupinus angustifolius root nodule in Tunisia.</title>
        <authorList>
            <person name="Off K."/>
            <person name="Rejili M."/>
            <person name="Mars M."/>
            <person name="Brachmann A."/>
            <person name="Marin M."/>
        </authorList>
    </citation>
    <scope>NUCLEOTIDE SEQUENCE [LARGE SCALE GENOMIC DNA]</scope>
    <source>
        <strain evidence="5">aSej3</strain>
    </source>
</reference>
<gene>
    <name evidence="4" type="ORF">FXV83_16580</name>
</gene>